<gene>
    <name evidence="2" type="ORF">C3K47_07210</name>
</gene>
<evidence type="ECO:0000256" key="1">
    <source>
        <dbReference type="SAM" id="SignalP"/>
    </source>
</evidence>
<evidence type="ECO:0000313" key="3">
    <source>
        <dbReference type="Proteomes" id="UP000236893"/>
    </source>
</evidence>
<evidence type="ECO:0000313" key="2">
    <source>
        <dbReference type="EMBL" id="POY37545.1"/>
    </source>
</evidence>
<keyword evidence="1" id="KW-0732">Signal</keyword>
<organism evidence="2 3">
    <name type="scientific">Solitalea longa</name>
    <dbReference type="NCBI Taxonomy" id="2079460"/>
    <lineage>
        <taxon>Bacteria</taxon>
        <taxon>Pseudomonadati</taxon>
        <taxon>Bacteroidota</taxon>
        <taxon>Sphingobacteriia</taxon>
        <taxon>Sphingobacteriales</taxon>
        <taxon>Sphingobacteriaceae</taxon>
        <taxon>Solitalea</taxon>
    </lineage>
</organism>
<keyword evidence="3" id="KW-1185">Reference proteome</keyword>
<comment type="caution">
    <text evidence="2">The sequence shown here is derived from an EMBL/GenBank/DDBJ whole genome shotgun (WGS) entry which is preliminary data.</text>
</comment>
<dbReference type="Proteomes" id="UP000236893">
    <property type="component" value="Unassembled WGS sequence"/>
</dbReference>
<feature type="chain" id="PRO_5015424851" evidence="1">
    <location>
        <begin position="32"/>
        <end position="128"/>
    </location>
</feature>
<name>A0A2S5A4S8_9SPHI</name>
<reference evidence="2 3" key="1">
    <citation type="submission" date="2018-01" db="EMBL/GenBank/DDBJ databases">
        <authorList>
            <person name="Gaut B.S."/>
            <person name="Morton B.R."/>
            <person name="Clegg M.T."/>
            <person name="Duvall M.R."/>
        </authorList>
    </citation>
    <scope>NUCLEOTIDE SEQUENCE [LARGE SCALE GENOMIC DNA]</scope>
    <source>
        <strain evidence="2 3">HR-AV</strain>
    </source>
</reference>
<accession>A0A2S5A4S8</accession>
<proteinExistence type="predicted"/>
<dbReference type="EMBL" id="PQVF01000004">
    <property type="protein sequence ID" value="POY37545.1"/>
    <property type="molecule type" value="Genomic_DNA"/>
</dbReference>
<sequence length="128" mass="14714">MNTRNPSKNKLSQWLLSAALFLSLFTFQGFGAHSDSFPAKLTTTELIVTTKQETKTSFYFKFKKGLNDQLANEGNTYQAFQSYLRSANSLTTLRLKLLKIYNSQFDNFFFLKTRIGTKGIKSTYEFNC</sequence>
<protein>
    <submittedName>
        <fullName evidence="2">Uncharacterized protein</fullName>
    </submittedName>
</protein>
<feature type="signal peptide" evidence="1">
    <location>
        <begin position="1"/>
        <end position="31"/>
    </location>
</feature>
<dbReference type="AlphaFoldDB" id="A0A2S5A4S8"/>
<dbReference type="RefSeq" id="WP_103788452.1">
    <property type="nucleotide sequence ID" value="NZ_PQVF01000004.1"/>
</dbReference>